<dbReference type="AlphaFoldDB" id="R7W6E4"/>
<dbReference type="Pfam" id="PF23635">
    <property type="entry name" value="Beta-prop_AT5G49610-like"/>
    <property type="match status" value="1"/>
</dbReference>
<evidence type="ECO:0000259" key="2">
    <source>
        <dbReference type="Pfam" id="PF23635"/>
    </source>
</evidence>
<dbReference type="EnsemblPlants" id="EMT16927">
    <property type="protein sequence ID" value="EMT16927"/>
    <property type="gene ID" value="F775_20890"/>
</dbReference>
<name>R7W6E4_AEGTA</name>
<dbReference type="InterPro" id="IPR056594">
    <property type="entry name" value="AT5G49610-like_b-prop"/>
</dbReference>
<evidence type="ECO:0000313" key="3">
    <source>
        <dbReference type="EnsemblPlants" id="EMT16927"/>
    </source>
</evidence>
<reference evidence="3" key="1">
    <citation type="submission" date="2015-06" db="UniProtKB">
        <authorList>
            <consortium name="EnsemblPlants"/>
        </authorList>
    </citation>
    <scope>IDENTIFICATION</scope>
</reference>
<evidence type="ECO:0000259" key="1">
    <source>
        <dbReference type="Pfam" id="PF00646"/>
    </source>
</evidence>
<dbReference type="SUPFAM" id="SSF81383">
    <property type="entry name" value="F-box domain"/>
    <property type="match status" value="1"/>
</dbReference>
<feature type="domain" description="F-box" evidence="1">
    <location>
        <begin position="38"/>
        <end position="76"/>
    </location>
</feature>
<accession>R7W6E4</accession>
<feature type="domain" description="F-box protein AT5G49610-like beta-propeller" evidence="2">
    <location>
        <begin position="138"/>
        <end position="336"/>
    </location>
</feature>
<dbReference type="Pfam" id="PF00646">
    <property type="entry name" value="F-box"/>
    <property type="match status" value="1"/>
</dbReference>
<organism evidence="3">
    <name type="scientific">Aegilops tauschii</name>
    <name type="common">Tausch's goatgrass</name>
    <name type="synonym">Aegilops squarrosa</name>
    <dbReference type="NCBI Taxonomy" id="37682"/>
    <lineage>
        <taxon>Eukaryota</taxon>
        <taxon>Viridiplantae</taxon>
        <taxon>Streptophyta</taxon>
        <taxon>Embryophyta</taxon>
        <taxon>Tracheophyta</taxon>
        <taxon>Spermatophyta</taxon>
        <taxon>Magnoliopsida</taxon>
        <taxon>Liliopsida</taxon>
        <taxon>Poales</taxon>
        <taxon>Poaceae</taxon>
        <taxon>BOP clade</taxon>
        <taxon>Pooideae</taxon>
        <taxon>Triticodae</taxon>
        <taxon>Triticeae</taxon>
        <taxon>Triticinae</taxon>
        <taxon>Aegilops</taxon>
    </lineage>
</organism>
<dbReference type="InterPro" id="IPR036047">
    <property type="entry name" value="F-box-like_dom_sf"/>
</dbReference>
<sequence length="407" mass="45230">MAKAQGAVPIPSWPRVNDRRLQRSMPPALPVSKVLDDDNLLIEILVRLPPKPSSLPRASAVSKRWGSILSDPVFHKRFRKHHQKPPLLGFFNGCANCFTPIMGSPDRIPAARFSLPKSAIPYNDYGVFRGCRHGLAVLIDGRVPETVVWDPLTSEQHIVPFPQGLDDALPGYLCTWHGAVLCADADDGHVHGDCFSSPFKLVLVCCGGHNTHAFCSVHDSASRVWGDVFSTVITNRSSVLIRPNILGTNALCWLISQGGIFVLDFKTQSLDVIEKPVDCRGPDGYFQLLRMEDGGLGLAVLLNLTIQLWERKSNCNGIVEWLLLRKTIPLEGMFPRKLDFAFFIGYDEDTNVIVLSTIIGQFMLQLDLMQSKHIVITNNSISYGTFYPYSNFYTAGNTSLSTLHKQK</sequence>
<dbReference type="PANTHER" id="PTHR32133">
    <property type="entry name" value="OS07G0120400 PROTEIN"/>
    <property type="match status" value="1"/>
</dbReference>
<dbReference type="PANTHER" id="PTHR32133:SF328">
    <property type="entry name" value="F-BOX DOMAIN-CONTAINING PROTEIN"/>
    <property type="match status" value="1"/>
</dbReference>
<dbReference type="InterPro" id="IPR001810">
    <property type="entry name" value="F-box_dom"/>
</dbReference>
<proteinExistence type="predicted"/>
<protein>
    <submittedName>
        <fullName evidence="3">Uncharacterized protein</fullName>
    </submittedName>
</protein>